<comment type="caution">
    <text evidence="5">The sequence shown here is derived from an EMBL/GenBank/DDBJ whole genome shotgun (WGS) entry which is preliminary data.</text>
</comment>
<protein>
    <submittedName>
        <fullName evidence="5">Aromatic di-alanine and TPR containing protein</fullName>
    </submittedName>
</protein>
<feature type="domain" description="CHAT" evidence="4">
    <location>
        <begin position="761"/>
        <end position="1041"/>
    </location>
</feature>
<dbReference type="Proteomes" id="UP000030108">
    <property type="component" value="Unassembled WGS sequence"/>
</dbReference>
<sequence length="1041" mass="115003">MSKAPKSGSETITLPGEAKQGEASGAPGRMAERDEKVVGSEGLTSDTSTDQSPEDLHKLGCSHLEQFQQLGTLSDLEDAIKYFSRAVSSTPDGDPDLSRQHDSLGLSYGSRYQRLGEPMDLEKSIGSFSRAFALTPDGHPDISLRHARLGMSYVNRYQRLGDFADLEKAIKFFSAALALTPDDHPDTSPWHAGLGASYGIRFQCMGELADLKKAIECDSQALALTPDDHPDMPLRYASLGASYNDRYRRLGDLSDLEKAIKYHSGALALTPSGHPYMAHRHVDLGVCYTDRYQRLGELADLEKAIECDSHALELTPDGHPDMASHYGSLGASYTDRYRRLGELADLEKAIECDSRAFALTPDGHPDMSPRHARLGISYINRYQRLDELVDLEKAIENQSSALKLTPDGHPDMSRRHASLGASFTHRYWRLGELADLEKSIESFSRALALTPDDHPDLASHHHACLGASCGVRYRRLGEPADLEKAIESVSRALALAPDGHPDLPTQHFNQGLNFLDQYQLTADPSHLHHSLGSFRKISQSLTGAPRLKFQYALRWADLASQHSYMVPMEAYQASIDLLPQFIWLGATTNQRYRDLSRAENLAVKACYAAIQSSNYSLALEWLEHARFDTLIVQAVPFNSTPEQAGKQRRHLASEYHSLLAQIRQLPGFENFLQPMKANELMRAVRSGPVVLINCHKHRCDALFIRPGYKEVTHLPLPDFTEDKARQAHFELVSSLKQVGLRQRGVRILPQPGYEDGIGGVLRVLWSAVVKPVLDYLGYVNDVPSGPLPHLTWCPTGPLSFLPLHAAGDYSQSQSKIFDYVISSYIPTISTLVTSTPSLLNRNCRVLAVGQATTPGRNPLPGAIKELAHIKLHTDNKAEYSQLMDSQATTTTVLDAMEHHDWVHLACHAHQNISDPTKSGFHLHDGTLDLTSINRRSFKNKGLAFLSACETATGDQELPDEAIHLASGMLMAGYPSVIATMWSVIDDDAPFVADKVYAQLMTDRKVGSGEAGKALHDAVAGLREKVGEKEFARWVPYIHMGS</sequence>
<reference evidence="6" key="1">
    <citation type="journal article" date="2014" name="Genome Announc.">
        <title>Draft genome sequence of the plant-pathogenic soil fungus Rhizoctonia solani anastomosis group 3 strain Rhs1AP.</title>
        <authorList>
            <person name="Cubeta M.A."/>
            <person name="Thomas E."/>
            <person name="Dean R.A."/>
            <person name="Jabaji S."/>
            <person name="Neate S.M."/>
            <person name="Tavantzis S."/>
            <person name="Toda T."/>
            <person name="Vilgalys R."/>
            <person name="Bharathan N."/>
            <person name="Fedorova-Abrams N."/>
            <person name="Pakala S.B."/>
            <person name="Pakala S.M."/>
            <person name="Zafar N."/>
            <person name="Joardar V."/>
            <person name="Losada L."/>
            <person name="Nierman W.C."/>
        </authorList>
    </citation>
    <scope>NUCLEOTIDE SEQUENCE [LARGE SCALE GENOMIC DNA]</scope>
    <source>
        <strain evidence="6">AG-3</strain>
    </source>
</reference>
<proteinExistence type="predicted"/>
<dbReference type="EMBL" id="JATN01000322">
    <property type="protein sequence ID" value="EUC56537.1"/>
    <property type="molecule type" value="Genomic_DNA"/>
</dbReference>
<feature type="region of interest" description="Disordered" evidence="3">
    <location>
        <begin position="1"/>
        <end position="56"/>
    </location>
</feature>
<evidence type="ECO:0000256" key="1">
    <source>
        <dbReference type="ARBA" id="ARBA00022737"/>
    </source>
</evidence>
<dbReference type="AlphaFoldDB" id="X8J3R9"/>
<dbReference type="InterPro" id="IPR050498">
    <property type="entry name" value="Ycf3"/>
</dbReference>
<dbReference type="InterPro" id="IPR024983">
    <property type="entry name" value="CHAT_dom"/>
</dbReference>
<dbReference type="PANTHER" id="PTHR44858:SF1">
    <property type="entry name" value="UDP-N-ACETYLGLUCOSAMINE--PEPTIDE N-ACETYLGLUCOSAMINYLTRANSFERASE SPINDLY-RELATED"/>
    <property type="match status" value="1"/>
</dbReference>
<dbReference type="InterPro" id="IPR011990">
    <property type="entry name" value="TPR-like_helical_dom_sf"/>
</dbReference>
<dbReference type="OrthoDB" id="9991317at2759"/>
<dbReference type="PANTHER" id="PTHR44858">
    <property type="entry name" value="TETRATRICOPEPTIDE REPEAT PROTEIN 6"/>
    <property type="match status" value="1"/>
</dbReference>
<dbReference type="Gene3D" id="1.25.40.10">
    <property type="entry name" value="Tetratricopeptide repeat domain"/>
    <property type="match status" value="3"/>
</dbReference>
<keyword evidence="2" id="KW-0802">TPR repeat</keyword>
<keyword evidence="1" id="KW-0677">Repeat</keyword>
<feature type="compositionally biased region" description="Polar residues" evidence="3">
    <location>
        <begin position="42"/>
        <end position="51"/>
    </location>
</feature>
<evidence type="ECO:0000313" key="5">
    <source>
        <dbReference type="EMBL" id="EUC56537.1"/>
    </source>
</evidence>
<evidence type="ECO:0000256" key="3">
    <source>
        <dbReference type="SAM" id="MobiDB-lite"/>
    </source>
</evidence>
<gene>
    <name evidence="5" type="ORF">RSOL_184440</name>
</gene>
<dbReference type="Pfam" id="PF12770">
    <property type="entry name" value="CHAT"/>
    <property type="match status" value="1"/>
</dbReference>
<evidence type="ECO:0000313" key="6">
    <source>
        <dbReference type="Proteomes" id="UP000030108"/>
    </source>
</evidence>
<dbReference type="SUPFAM" id="SSF48452">
    <property type="entry name" value="TPR-like"/>
    <property type="match status" value="3"/>
</dbReference>
<evidence type="ECO:0000259" key="4">
    <source>
        <dbReference type="Pfam" id="PF12770"/>
    </source>
</evidence>
<organism evidence="5 6">
    <name type="scientific">Rhizoctonia solani AG-3 Rhs1AP</name>
    <dbReference type="NCBI Taxonomy" id="1086054"/>
    <lineage>
        <taxon>Eukaryota</taxon>
        <taxon>Fungi</taxon>
        <taxon>Dikarya</taxon>
        <taxon>Basidiomycota</taxon>
        <taxon>Agaricomycotina</taxon>
        <taxon>Agaricomycetes</taxon>
        <taxon>Cantharellales</taxon>
        <taxon>Ceratobasidiaceae</taxon>
        <taxon>Rhizoctonia</taxon>
    </lineage>
</organism>
<dbReference type="Gene3D" id="1.20.120.660">
    <property type="entry name" value="IL-4 antagonist (De novo design) like domain"/>
    <property type="match status" value="1"/>
</dbReference>
<evidence type="ECO:0000256" key="2">
    <source>
        <dbReference type="ARBA" id="ARBA00022803"/>
    </source>
</evidence>
<accession>X8J3R9</accession>
<name>X8J3R9_9AGAM</name>